<feature type="region of interest" description="Disordered" evidence="1">
    <location>
        <begin position="1"/>
        <end position="25"/>
    </location>
</feature>
<reference evidence="2" key="1">
    <citation type="submission" date="2021-01" db="EMBL/GenBank/DDBJ databases">
        <title>Chromosome-level genome assembly of a human fungal pathogen reveals clustering of transcriptionally co-regulated genes.</title>
        <authorList>
            <person name="Voorhies M."/>
            <person name="Cohen S."/>
            <person name="Shea T.P."/>
            <person name="Petrus S."/>
            <person name="Munoz J.F."/>
            <person name="Poplawski S."/>
            <person name="Goldman W.E."/>
            <person name="Michael T."/>
            <person name="Cuomo C.A."/>
            <person name="Sil A."/>
            <person name="Beyhan S."/>
        </authorList>
    </citation>
    <scope>NUCLEOTIDE SEQUENCE</scope>
    <source>
        <strain evidence="2">H88</strain>
    </source>
</reference>
<accession>A0A8A1L881</accession>
<evidence type="ECO:0000313" key="2">
    <source>
        <dbReference type="EMBL" id="QSS50618.1"/>
    </source>
</evidence>
<organism evidence="2 3">
    <name type="scientific">Ajellomyces capsulatus (strain H88)</name>
    <name type="common">Darling's disease fungus</name>
    <name type="synonym">Histoplasma capsulatum</name>
    <dbReference type="NCBI Taxonomy" id="544711"/>
    <lineage>
        <taxon>Eukaryota</taxon>
        <taxon>Fungi</taxon>
        <taxon>Dikarya</taxon>
        <taxon>Ascomycota</taxon>
        <taxon>Pezizomycotina</taxon>
        <taxon>Eurotiomycetes</taxon>
        <taxon>Eurotiomycetidae</taxon>
        <taxon>Onygenales</taxon>
        <taxon>Ajellomycetaceae</taxon>
        <taxon>Histoplasma</taxon>
    </lineage>
</organism>
<proteinExistence type="predicted"/>
<dbReference type="Proteomes" id="UP000663419">
    <property type="component" value="Chromosome 1"/>
</dbReference>
<sequence>MPIRSNLIQPPCQNNNVTDRNKVKGESRDLRLDGKIKERERERGFVCVCGCVYVKNKTDKKLTPENKSSLEETNSVAPFFSVSYP</sequence>
<protein>
    <submittedName>
        <fullName evidence="2">Uncharacterized protein</fullName>
    </submittedName>
</protein>
<evidence type="ECO:0000313" key="3">
    <source>
        <dbReference type="Proteomes" id="UP000663419"/>
    </source>
</evidence>
<gene>
    <name evidence="2" type="ORF">I7I53_11376</name>
</gene>
<dbReference type="EMBL" id="CP069102">
    <property type="protein sequence ID" value="QSS50618.1"/>
    <property type="molecule type" value="Genomic_DNA"/>
</dbReference>
<name>A0A8A1L881_AJEC8</name>
<dbReference type="VEuPathDB" id="FungiDB:I7I53_11376"/>
<dbReference type="AlphaFoldDB" id="A0A8A1L881"/>
<evidence type="ECO:0000256" key="1">
    <source>
        <dbReference type="SAM" id="MobiDB-lite"/>
    </source>
</evidence>
<feature type="compositionally biased region" description="Polar residues" evidence="1">
    <location>
        <begin position="1"/>
        <end position="18"/>
    </location>
</feature>